<feature type="compositionally biased region" description="Polar residues" evidence="1">
    <location>
        <begin position="19"/>
        <end position="28"/>
    </location>
</feature>
<gene>
    <name evidence="2" type="ORF">CDAR_16711</name>
</gene>
<comment type="caution">
    <text evidence="2">The sequence shown here is derived from an EMBL/GenBank/DDBJ whole genome shotgun (WGS) entry which is preliminary data.</text>
</comment>
<evidence type="ECO:0000256" key="1">
    <source>
        <dbReference type="SAM" id="MobiDB-lite"/>
    </source>
</evidence>
<dbReference type="EMBL" id="BPLQ01011497">
    <property type="protein sequence ID" value="GIY58414.1"/>
    <property type="molecule type" value="Genomic_DNA"/>
</dbReference>
<dbReference type="Proteomes" id="UP001054837">
    <property type="component" value="Unassembled WGS sequence"/>
</dbReference>
<name>A0AAV4ULF1_9ARAC</name>
<sequence>MIEGRNYTSRKVSGKSFGTIAQNMTNPPTRRHSGPRAEDNWGMRENQQNFITLRFSTFQREGRVQTIKISHPHSQAVPPEKSITVGGRERLIITKTEIRIITKSHYPHHPSAEFHAILFPKPLRGEGNSKVFTPLFPPRTYSLSTKFDNLSCFHGNEFSKSCP</sequence>
<dbReference type="AlphaFoldDB" id="A0AAV4ULF1"/>
<reference evidence="2 3" key="1">
    <citation type="submission" date="2021-06" db="EMBL/GenBank/DDBJ databases">
        <title>Caerostris darwini draft genome.</title>
        <authorList>
            <person name="Kono N."/>
            <person name="Arakawa K."/>
        </authorList>
    </citation>
    <scope>NUCLEOTIDE SEQUENCE [LARGE SCALE GENOMIC DNA]</scope>
</reference>
<evidence type="ECO:0000313" key="2">
    <source>
        <dbReference type="EMBL" id="GIY58414.1"/>
    </source>
</evidence>
<accession>A0AAV4ULF1</accession>
<proteinExistence type="predicted"/>
<organism evidence="2 3">
    <name type="scientific">Caerostris darwini</name>
    <dbReference type="NCBI Taxonomy" id="1538125"/>
    <lineage>
        <taxon>Eukaryota</taxon>
        <taxon>Metazoa</taxon>
        <taxon>Ecdysozoa</taxon>
        <taxon>Arthropoda</taxon>
        <taxon>Chelicerata</taxon>
        <taxon>Arachnida</taxon>
        <taxon>Araneae</taxon>
        <taxon>Araneomorphae</taxon>
        <taxon>Entelegynae</taxon>
        <taxon>Araneoidea</taxon>
        <taxon>Araneidae</taxon>
        <taxon>Caerostris</taxon>
    </lineage>
</organism>
<feature type="region of interest" description="Disordered" evidence="1">
    <location>
        <begin position="1"/>
        <end position="41"/>
    </location>
</feature>
<feature type="compositionally biased region" description="Polar residues" evidence="1">
    <location>
        <begin position="1"/>
        <end position="11"/>
    </location>
</feature>
<protein>
    <submittedName>
        <fullName evidence="2">Uncharacterized protein</fullName>
    </submittedName>
</protein>
<keyword evidence="3" id="KW-1185">Reference proteome</keyword>
<evidence type="ECO:0000313" key="3">
    <source>
        <dbReference type="Proteomes" id="UP001054837"/>
    </source>
</evidence>